<dbReference type="SUPFAM" id="SSF52777">
    <property type="entry name" value="CoA-dependent acyltransferases"/>
    <property type="match status" value="1"/>
</dbReference>
<dbReference type="Proteomes" id="UP000663844">
    <property type="component" value="Unassembled WGS sequence"/>
</dbReference>
<name>A0A820LNG2_9BILA</name>
<organism evidence="1 2">
    <name type="scientific">Adineta steineri</name>
    <dbReference type="NCBI Taxonomy" id="433720"/>
    <lineage>
        <taxon>Eukaryota</taxon>
        <taxon>Metazoa</taxon>
        <taxon>Spiralia</taxon>
        <taxon>Gnathifera</taxon>
        <taxon>Rotifera</taxon>
        <taxon>Eurotatoria</taxon>
        <taxon>Bdelloidea</taxon>
        <taxon>Adinetida</taxon>
        <taxon>Adinetidae</taxon>
        <taxon>Adineta</taxon>
    </lineage>
</organism>
<dbReference type="AlphaFoldDB" id="A0A820LNG2"/>
<dbReference type="InterPro" id="IPR023213">
    <property type="entry name" value="CAT-like_dom_sf"/>
</dbReference>
<protein>
    <recommendedName>
        <fullName evidence="3">Condensation domain-containing protein</fullName>
    </recommendedName>
</protein>
<gene>
    <name evidence="1" type="ORF">OXD698_LOCUS49247</name>
</gene>
<comment type="caution">
    <text evidence="1">The sequence shown here is derived from an EMBL/GenBank/DDBJ whole genome shotgun (WGS) entry which is preliminary data.</text>
</comment>
<accession>A0A820LNG2</accession>
<evidence type="ECO:0008006" key="3">
    <source>
        <dbReference type="Google" id="ProtNLM"/>
    </source>
</evidence>
<feature type="non-terminal residue" evidence="1">
    <location>
        <position position="99"/>
    </location>
</feature>
<evidence type="ECO:0000313" key="1">
    <source>
        <dbReference type="EMBL" id="CAF4359878.1"/>
    </source>
</evidence>
<dbReference type="EMBL" id="CAJOAZ010021828">
    <property type="protein sequence ID" value="CAF4359878.1"/>
    <property type="molecule type" value="Genomic_DNA"/>
</dbReference>
<reference evidence="1" key="1">
    <citation type="submission" date="2021-02" db="EMBL/GenBank/DDBJ databases">
        <authorList>
            <person name="Nowell W R."/>
        </authorList>
    </citation>
    <scope>NUCLEOTIDE SEQUENCE</scope>
</reference>
<sequence>MMEMALLQKVQEQELMPPPASSAIPTARCSQGAASFAQERIWLDEMIHHDPLISPAMHNFVLPLVIKHGSMSIERIRSTIVAVLKQHDILRTAIYFDEN</sequence>
<evidence type="ECO:0000313" key="2">
    <source>
        <dbReference type="Proteomes" id="UP000663844"/>
    </source>
</evidence>
<proteinExistence type="predicted"/>
<dbReference type="Gene3D" id="3.30.559.10">
    <property type="entry name" value="Chloramphenicol acetyltransferase-like domain"/>
    <property type="match status" value="1"/>
</dbReference>